<evidence type="ECO:0000256" key="8">
    <source>
        <dbReference type="ARBA" id="ARBA00023157"/>
    </source>
</evidence>
<dbReference type="GO" id="GO:0004180">
    <property type="term" value="F:carboxypeptidase activity"/>
    <property type="evidence" value="ECO:0007669"/>
    <property type="project" value="UniProtKB-KW"/>
</dbReference>
<keyword evidence="18" id="KW-0121">Carboxypeptidase</keyword>
<dbReference type="GO" id="GO:0051537">
    <property type="term" value="F:2 iron, 2 sulfur cluster binding"/>
    <property type="evidence" value="ECO:0007669"/>
    <property type="project" value="UniProtKB-KW"/>
</dbReference>
<keyword evidence="9 12" id="KW-0325">Glycoprotein</keyword>
<keyword evidence="10" id="KW-0676">Redox-active center</keyword>
<keyword evidence="6" id="KW-0408">Iron</keyword>
<feature type="binding site" evidence="15">
    <location>
        <position position="418"/>
    </location>
    <ligand>
        <name>Zn(2+)</name>
        <dbReference type="ChEBI" id="CHEBI:29105"/>
        <label>1</label>
        <note>catalytic</note>
    </ligand>
</feature>
<feature type="binding site" evidence="15">
    <location>
        <position position="422"/>
    </location>
    <ligand>
        <name>Zn(2+)</name>
        <dbReference type="ChEBI" id="CHEBI:29105"/>
        <label>1</label>
        <note>catalytic</note>
    </ligand>
</feature>
<dbReference type="InterPro" id="IPR001548">
    <property type="entry name" value="Peptidase_M2"/>
</dbReference>
<evidence type="ECO:0000256" key="16">
    <source>
        <dbReference type="PIRSR" id="PIRSR601548-4"/>
    </source>
</evidence>
<evidence type="ECO:0000256" key="14">
    <source>
        <dbReference type="PIRSR" id="PIRSR601548-2"/>
    </source>
</evidence>
<dbReference type="PRINTS" id="PR00791">
    <property type="entry name" value="PEPDIPTASEA"/>
</dbReference>
<evidence type="ECO:0000256" key="7">
    <source>
        <dbReference type="ARBA" id="ARBA00023014"/>
    </source>
</evidence>
<dbReference type="Gene3D" id="1.10.1370.30">
    <property type="match status" value="1"/>
</dbReference>
<proteinExistence type="inferred from homology"/>
<keyword evidence="15 18" id="KW-0862">Zinc</keyword>
<organism evidence="20">
    <name type="scientific">Ostreococcus tauri</name>
    <name type="common">Marine green alga</name>
    <dbReference type="NCBI Taxonomy" id="70448"/>
    <lineage>
        <taxon>Eukaryota</taxon>
        <taxon>Viridiplantae</taxon>
        <taxon>Chlorophyta</taxon>
        <taxon>Mamiellophyceae</taxon>
        <taxon>Mamiellales</taxon>
        <taxon>Bathycoccaceae</taxon>
        <taxon>Ostreococcus</taxon>
    </lineage>
</organism>
<dbReference type="CDD" id="cd03028">
    <property type="entry name" value="GRX_PICOT_like"/>
    <property type="match status" value="1"/>
</dbReference>
<feature type="binding site" evidence="17">
    <location>
        <position position="422"/>
    </location>
    <ligand>
        <name>Zn(2+)</name>
        <dbReference type="ChEBI" id="CHEBI:29105"/>
        <label>2</label>
        <note>catalytic</note>
    </ligand>
</feature>
<feature type="disulfide bond" evidence="16">
    <location>
        <begin position="387"/>
        <end position="405"/>
    </location>
</feature>
<feature type="binding site" evidence="17">
    <location>
        <position position="418"/>
    </location>
    <ligand>
        <name>Zn(2+)</name>
        <dbReference type="ChEBI" id="CHEBI:29105"/>
        <label>2</label>
        <note>catalytic</note>
    </ligand>
</feature>
<feature type="binding site" evidence="17">
    <location>
        <position position="446"/>
    </location>
    <ligand>
        <name>Zn(2+)</name>
        <dbReference type="ChEBI" id="CHEBI:29105"/>
        <label>2</label>
        <note>catalytic</note>
    </ligand>
</feature>
<dbReference type="CDD" id="cd06461">
    <property type="entry name" value="M2_ACE"/>
    <property type="match status" value="1"/>
</dbReference>
<name>A0A1Y5I925_OSTTA</name>
<evidence type="ECO:0000256" key="6">
    <source>
        <dbReference type="ARBA" id="ARBA00023004"/>
    </source>
</evidence>
<protein>
    <recommendedName>
        <fullName evidence="18">Angiotensin-converting enzyme</fullName>
        <ecNumber evidence="18">3.4.-.-</ecNumber>
    </recommendedName>
</protein>
<dbReference type="NCBIfam" id="TIGR00365">
    <property type="entry name" value="Grx4 family monothiol glutaredoxin"/>
    <property type="match status" value="1"/>
</dbReference>
<evidence type="ECO:0000256" key="10">
    <source>
        <dbReference type="ARBA" id="ARBA00023284"/>
    </source>
</evidence>
<keyword evidence="7" id="KW-0411">Iron-sulfur</keyword>
<feature type="binding site" evidence="14">
    <location>
        <position position="258"/>
    </location>
    <ligand>
        <name>chloride</name>
        <dbReference type="ChEBI" id="CHEBI:17996"/>
        <label>1</label>
    </ligand>
</feature>
<accession>A0A1Y5I925</accession>
<keyword evidence="5" id="KW-0732">Signal</keyword>
<evidence type="ECO:0000313" key="20">
    <source>
        <dbReference type="EMBL" id="OUS44573.1"/>
    </source>
</evidence>
<dbReference type="Pfam" id="PF01401">
    <property type="entry name" value="Peptidase_M2"/>
    <property type="match status" value="2"/>
</dbReference>
<dbReference type="AlphaFoldDB" id="A0A1Y5I925"/>
<evidence type="ECO:0000256" key="11">
    <source>
        <dbReference type="PIRSR" id="PIRSR601548-1"/>
    </source>
</evidence>
<comment type="cofactor">
    <cofactor evidence="18">
        <name>Zn(2+)</name>
        <dbReference type="ChEBI" id="CHEBI:29105"/>
    </cofactor>
    <text evidence="18">Binds 2 Zn(2+) ions per subunit.</text>
</comment>
<dbReference type="GO" id="GO:0008237">
    <property type="term" value="F:metallopeptidase activity"/>
    <property type="evidence" value="ECO:0007669"/>
    <property type="project" value="UniProtKB-KW"/>
</dbReference>
<dbReference type="Pfam" id="PF00462">
    <property type="entry name" value="Glutaredoxin"/>
    <property type="match status" value="1"/>
</dbReference>
<evidence type="ECO:0000256" key="9">
    <source>
        <dbReference type="ARBA" id="ARBA00023180"/>
    </source>
</evidence>
<evidence type="ECO:0000259" key="19">
    <source>
        <dbReference type="Pfam" id="PF00462"/>
    </source>
</evidence>
<evidence type="ECO:0000256" key="5">
    <source>
        <dbReference type="ARBA" id="ARBA00022729"/>
    </source>
</evidence>
<dbReference type="GO" id="GO:0016020">
    <property type="term" value="C:membrane"/>
    <property type="evidence" value="ECO:0007669"/>
    <property type="project" value="InterPro"/>
</dbReference>
<feature type="glycosylation site" description="N-linked (GlcNAc...) asparagine" evidence="12">
    <location>
        <position position="108"/>
    </location>
</feature>
<keyword evidence="18" id="KW-0645">Protease</keyword>
<dbReference type="GO" id="GO:0046872">
    <property type="term" value="F:metal ion binding"/>
    <property type="evidence" value="ECO:0007669"/>
    <property type="project" value="UniProtKB-KW"/>
</dbReference>
<dbReference type="Proteomes" id="UP000195557">
    <property type="component" value="Unassembled WGS sequence"/>
</dbReference>
<gene>
    <name evidence="20" type="ORF">BE221DRAFT_148270</name>
</gene>
<keyword evidence="18" id="KW-0482">Metalloprotease</keyword>
<sequence length="834" mass="93423">MSRETLLGYLTDAFPEAEITLTDLAGDDNHWQAEIVSSHAIALSFMIAACAAPEAVDETTLDTAPEVVAEVDHSVEIAEARAFLERAEAELAAQSRIAAQAYWNQATNITPETNALAAEAGAASTILAVSLANESKQFDVSVLPADLARKMTMLRTGITIPAPSTPGAAEELSQITTNLDATYGTGKFTYKGEALNLDQLSTIIETSRDPEELKAVWEGWRTISVPMKDDYARMVEIANEGANELGFESLDQMWLSGYDMAPEEMEAEVQRLWTQVEPLYEELHCFTRAKLNEEYGDDVQPRTGPIRADLLGNMWAQQWSSIYDVVKPDVPGPSYDLTERLNEKGYDAIKMVETGETFFTSLGLEPLPETFWERSMIVRPEGREVVCHASAWDLDDEEDVRIKMCTEVNSEDFYTVHHELGHNFYQRAYKDQDYLYKTGAHDGFHEAIGDFVGLSITPEYLEQINLITAEEKPGADADTALLMQTALDKIAFLPFALTVDGWRWMSCLYHIPGNTPYLRYFLSYILQFQFHKAACEQAGWEGPLHRCSIYDNKEVGKRFNAMLEAGASQPWPDTLEEFTGTREMDGSAIIEYFDPLMLYMKDQNATESCGCPVGGRCLFVIGGLAASNPLNRYLLWRNLSVDKLDRMIDSHLHERHEGVEYACLYTVTCASGRARLELRTSLSDTELDDIREAIWRRKFEDYCPGRTTNLGLEFLTPDADFPMTDQATLDAIDKAVKANDVVLFMKGTPTFPQCGFSSVVVQVLDYLGVDYVSTNVLEDQAVREGIKAYSEWPTIPQLYVKGEFVGGCDIVKEMFESGELRDFMKDKGVELEDA</sequence>
<keyword evidence="18" id="KW-0378">Hydrolase</keyword>
<dbReference type="PROSITE" id="PS51354">
    <property type="entry name" value="GLUTAREDOXIN_2"/>
    <property type="match status" value="1"/>
</dbReference>
<evidence type="ECO:0000256" key="15">
    <source>
        <dbReference type="PIRSR" id="PIRSR601548-3"/>
    </source>
</evidence>
<dbReference type="EMBL" id="KZ155813">
    <property type="protein sequence ID" value="OUS44573.1"/>
    <property type="molecule type" value="Genomic_DNA"/>
</dbReference>
<evidence type="ECO:0000256" key="12">
    <source>
        <dbReference type="PIRSR" id="PIRSR601548-10"/>
    </source>
</evidence>
<dbReference type="GO" id="GO:0008241">
    <property type="term" value="F:peptidyl-dipeptidase activity"/>
    <property type="evidence" value="ECO:0007669"/>
    <property type="project" value="InterPro"/>
</dbReference>
<feature type="active site" description="Proton acceptor 2" evidence="13">
    <location>
        <position position="419"/>
    </location>
</feature>
<feature type="binding site" evidence="15">
    <location>
        <position position="446"/>
    </location>
    <ligand>
        <name>Zn(2+)</name>
        <dbReference type="ChEBI" id="CHEBI:29105"/>
        <label>1</label>
        <note>catalytic</note>
    </ligand>
</feature>
<keyword evidence="4 15" id="KW-0479">Metal-binding</keyword>
<comment type="similarity">
    <text evidence="1 18">Belongs to the peptidase M2 family.</text>
</comment>
<evidence type="ECO:0000256" key="1">
    <source>
        <dbReference type="ARBA" id="ARBA00008139"/>
    </source>
</evidence>
<dbReference type="SUPFAM" id="SSF52833">
    <property type="entry name" value="Thioredoxin-like"/>
    <property type="match status" value="1"/>
</dbReference>
<dbReference type="PANTHER" id="PTHR10514:SF27">
    <property type="entry name" value="ANGIOTENSIN-CONVERTING ENZYME"/>
    <property type="match status" value="1"/>
</dbReference>
<comment type="similarity">
    <text evidence="2">Belongs to the glutaredoxin family. CGFS subfamily.</text>
</comment>
<reference evidence="20" key="1">
    <citation type="submission" date="2017-04" db="EMBL/GenBank/DDBJ databases">
        <title>Population genomics of picophytoplankton unveils novel chromosome hypervariability.</title>
        <authorList>
            <consortium name="DOE Joint Genome Institute"/>
            <person name="Blanc-Mathieu R."/>
            <person name="Krasovec M."/>
            <person name="Hebrard M."/>
            <person name="Yau S."/>
            <person name="Desgranges E."/>
            <person name="Martin J."/>
            <person name="Schackwitz W."/>
            <person name="Kuo A."/>
            <person name="Salin G."/>
            <person name="Donnadieu C."/>
            <person name="Desdevises Y."/>
            <person name="Sanchez-Ferandin S."/>
            <person name="Moreau H."/>
            <person name="Rivals E."/>
            <person name="Grigoriev I.V."/>
            <person name="Grimsley N."/>
            <person name="Eyre-Walker A."/>
            <person name="Piganeau G."/>
        </authorList>
    </citation>
    <scope>NUCLEOTIDE SEQUENCE [LARGE SCALE GENOMIC DNA]</scope>
    <source>
        <strain evidence="20">RCC 1115</strain>
    </source>
</reference>
<dbReference type="PROSITE" id="PS52011">
    <property type="entry name" value="PEPTIDASE_M2"/>
    <property type="match status" value="1"/>
</dbReference>
<dbReference type="Gene3D" id="3.40.30.10">
    <property type="entry name" value="Glutaredoxin"/>
    <property type="match status" value="1"/>
</dbReference>
<feature type="domain" description="Glutaredoxin" evidence="19">
    <location>
        <begin position="741"/>
        <end position="805"/>
    </location>
</feature>
<dbReference type="GO" id="GO:0006508">
    <property type="term" value="P:proteolysis"/>
    <property type="evidence" value="ECO:0007669"/>
    <property type="project" value="UniProtKB-KW"/>
</dbReference>
<dbReference type="PANTHER" id="PTHR10514">
    <property type="entry name" value="ANGIOTENSIN-CONVERTING ENZYME"/>
    <property type="match status" value="1"/>
</dbReference>
<dbReference type="InterPro" id="IPR036249">
    <property type="entry name" value="Thioredoxin-like_sf"/>
</dbReference>
<feature type="disulfide bond" evidence="16">
    <location>
        <begin position="535"/>
        <end position="547"/>
    </location>
</feature>
<feature type="active site" description="Proton donor 1" evidence="11">
    <location>
        <position position="510"/>
    </location>
</feature>
<dbReference type="FunFam" id="3.40.30.10:FF:000005">
    <property type="entry name" value="Glutaredoxin 5"/>
    <property type="match status" value="1"/>
</dbReference>
<dbReference type="SUPFAM" id="SSF55486">
    <property type="entry name" value="Metalloproteases ('zincins'), catalytic domain"/>
    <property type="match status" value="1"/>
</dbReference>
<dbReference type="InterPro" id="IPR033658">
    <property type="entry name" value="GRX_PICOT-like"/>
</dbReference>
<dbReference type="EC" id="3.4.-.-" evidence="18"/>
<dbReference type="SMR" id="A0A1Y5I925"/>
<evidence type="ECO:0000256" key="17">
    <source>
        <dbReference type="PIRSR" id="PIRSR601548-8"/>
    </source>
</evidence>
<keyword evidence="3" id="KW-0001">2Fe-2S</keyword>
<dbReference type="InterPro" id="IPR002109">
    <property type="entry name" value="Glutaredoxin"/>
</dbReference>
<dbReference type="InterPro" id="IPR004480">
    <property type="entry name" value="Monothiol_GRX-rel"/>
</dbReference>
<evidence type="ECO:0000256" key="18">
    <source>
        <dbReference type="RuleBase" id="RU361144"/>
    </source>
</evidence>
<feature type="binding site" evidence="14">
    <location>
        <position position="519"/>
    </location>
    <ligand>
        <name>chloride</name>
        <dbReference type="ChEBI" id="CHEBI:17996"/>
        <label>1</label>
    </ligand>
</feature>
<evidence type="ECO:0000256" key="4">
    <source>
        <dbReference type="ARBA" id="ARBA00022723"/>
    </source>
</evidence>
<evidence type="ECO:0000256" key="3">
    <source>
        <dbReference type="ARBA" id="ARBA00022714"/>
    </source>
</evidence>
<feature type="active site" description="Proton donor 2" evidence="13">
    <location>
        <position position="510"/>
    </location>
</feature>
<keyword evidence="8 16" id="KW-1015">Disulfide bond</keyword>
<evidence type="ECO:0000256" key="2">
    <source>
        <dbReference type="ARBA" id="ARBA00008983"/>
    </source>
</evidence>
<feature type="active site" description="Proton acceptor 1" evidence="11">
    <location>
        <position position="419"/>
    </location>
</feature>
<evidence type="ECO:0000256" key="13">
    <source>
        <dbReference type="PIRSR" id="PIRSR601548-11"/>
    </source>
</evidence>